<feature type="transmembrane region" description="Helical" evidence="1">
    <location>
        <begin position="222"/>
        <end position="239"/>
    </location>
</feature>
<evidence type="ECO:0000256" key="1">
    <source>
        <dbReference type="SAM" id="Phobius"/>
    </source>
</evidence>
<keyword evidence="1" id="KW-0812">Transmembrane</keyword>
<keyword evidence="1" id="KW-1133">Transmembrane helix</keyword>
<protein>
    <submittedName>
        <fullName evidence="2">Membrane protein</fullName>
    </submittedName>
</protein>
<proteinExistence type="predicted"/>
<feature type="transmembrane region" description="Helical" evidence="1">
    <location>
        <begin position="246"/>
        <end position="266"/>
    </location>
</feature>
<dbReference type="RefSeq" id="WP_407884765.1">
    <property type="nucleotide sequence ID" value="NZ_BQXO01000007.1"/>
</dbReference>
<feature type="transmembrane region" description="Helical" evidence="1">
    <location>
        <begin position="67"/>
        <end position="89"/>
    </location>
</feature>
<keyword evidence="1" id="KW-0472">Membrane</keyword>
<feature type="transmembrane region" description="Helical" evidence="1">
    <location>
        <begin position="131"/>
        <end position="153"/>
    </location>
</feature>
<evidence type="ECO:0000313" key="3">
    <source>
        <dbReference type="Proteomes" id="UP001628078"/>
    </source>
</evidence>
<feature type="transmembrane region" description="Helical" evidence="1">
    <location>
        <begin position="198"/>
        <end position="216"/>
    </location>
</feature>
<gene>
    <name evidence="2" type="ORF">JCM31185_18210</name>
</gene>
<dbReference type="Proteomes" id="UP001628078">
    <property type="component" value="Unassembled WGS sequence"/>
</dbReference>
<sequence length="271" mass="30927">MKARKLSMDGFSIKVLGILLMVLDHIHEELLPLGIPTWFNMLGRIVAPLFLFLSVEGFVHTHDRKRYLWRLLIGFWIMSLGSFVLQMWLPVDGGRLGLLNNIFGTLFLGVFAMLGISKITDGRRDHNRHLIWQGIGILSLEVLLSVIGTAILFVPESMRVAAARVSQFIPNLFTTEGGPLFVLLAIFFYLFRNNRMGQILSLVVIAIIFTGFNFQGLFSTNYSWMMVGAIIPIALYNGQRGRSDKWFFYIFYPTHIWALYLIAYGLHLTGY</sequence>
<dbReference type="EMBL" id="BQXO01000007">
    <property type="protein sequence ID" value="GKT06534.1"/>
    <property type="molecule type" value="Genomic_DNA"/>
</dbReference>
<keyword evidence="3" id="KW-1185">Reference proteome</keyword>
<name>A0ABQ5JPN5_9LACO</name>
<organism evidence="2 3">
    <name type="scientific">Furfurilactobacillus curtus</name>
    <dbReference type="NCBI Taxonomy" id="1746200"/>
    <lineage>
        <taxon>Bacteria</taxon>
        <taxon>Bacillati</taxon>
        <taxon>Bacillota</taxon>
        <taxon>Bacilli</taxon>
        <taxon>Lactobacillales</taxon>
        <taxon>Lactobacillaceae</taxon>
        <taxon>Furfurilactobacillus</taxon>
    </lineage>
</organism>
<feature type="transmembrane region" description="Helical" evidence="1">
    <location>
        <begin position="38"/>
        <end position="55"/>
    </location>
</feature>
<dbReference type="InterPro" id="IPR008875">
    <property type="entry name" value="TraX"/>
</dbReference>
<reference evidence="2 3" key="1">
    <citation type="submission" date="2022-03" db="EMBL/GenBank/DDBJ databases">
        <title>Draft genome sequence of Furfurilactobacillus curtus JCM 31185.</title>
        <authorList>
            <person name="Suzuki S."/>
            <person name="Endo A."/>
            <person name="Kajikawa A."/>
        </authorList>
    </citation>
    <scope>NUCLEOTIDE SEQUENCE [LARGE SCALE GENOMIC DNA]</scope>
    <source>
        <strain evidence="2 3">JCM 31185</strain>
    </source>
</reference>
<feature type="transmembrane region" description="Helical" evidence="1">
    <location>
        <begin position="101"/>
        <end position="119"/>
    </location>
</feature>
<accession>A0ABQ5JPN5</accession>
<comment type="caution">
    <text evidence="2">The sequence shown here is derived from an EMBL/GenBank/DDBJ whole genome shotgun (WGS) entry which is preliminary data.</text>
</comment>
<evidence type="ECO:0000313" key="2">
    <source>
        <dbReference type="EMBL" id="GKT06534.1"/>
    </source>
</evidence>
<dbReference type="Pfam" id="PF05857">
    <property type="entry name" value="TraX"/>
    <property type="match status" value="1"/>
</dbReference>
<feature type="transmembrane region" description="Helical" evidence="1">
    <location>
        <begin position="173"/>
        <end position="191"/>
    </location>
</feature>